<dbReference type="InterPro" id="IPR036047">
    <property type="entry name" value="F-box-like_dom_sf"/>
</dbReference>
<dbReference type="VEuPathDB" id="TriTrypDB:TEOVI_000266500"/>
<sequence length="231" mass="26031">MRTSADIACLLAQYIKGQPEERLVTAAAYPDIFTPDVVEELNGAYALLLDAQRQAREACCAVDDVTREHGLPTALRITPKEQNELDVTEEMMIKRFAEEVAVYLSEGGAPNISSDAEPTSVLNSHCVDLRWHQHSTLVLHVLSYLPLEFTLSVAENVCKGWREWLFIPEFSGMFWHECTMREYPECVRMLLLSGGEDARQCDWRTFAMLCCSVDEEDISGEGTRSPDLVHS</sequence>
<dbReference type="SUPFAM" id="SSF81383">
    <property type="entry name" value="F-box domain"/>
    <property type="match status" value="1"/>
</dbReference>
<keyword evidence="2" id="KW-1185">Reference proteome</keyword>
<comment type="caution">
    <text evidence="1">The sequence shown here is derived from an EMBL/GenBank/DDBJ whole genome shotgun (WGS) entry which is preliminary data.</text>
</comment>
<reference evidence="1" key="1">
    <citation type="submission" date="2016-09" db="EMBL/GenBank/DDBJ databases">
        <authorList>
            <person name="Hebert L."/>
            <person name="Moumen B."/>
        </authorList>
    </citation>
    <scope>NUCLEOTIDE SEQUENCE [LARGE SCALE GENOMIC DNA]</scope>
    <source>
        <strain evidence="1">OVI</strain>
    </source>
</reference>
<accession>A0A1G4IG16</accession>
<evidence type="ECO:0008006" key="3">
    <source>
        <dbReference type="Google" id="ProtNLM"/>
    </source>
</evidence>
<dbReference type="EMBL" id="CZPT02001566">
    <property type="protein sequence ID" value="SCU71085.1"/>
    <property type="molecule type" value="Genomic_DNA"/>
</dbReference>
<dbReference type="RefSeq" id="XP_067081804.1">
    <property type="nucleotide sequence ID" value="XM_067225703.1"/>
</dbReference>
<gene>
    <name evidence="1" type="ORF">TEOVI_000266500</name>
</gene>
<dbReference type="AlphaFoldDB" id="A0A1G4IG16"/>
<dbReference type="Proteomes" id="UP000195570">
    <property type="component" value="Unassembled WGS sequence"/>
</dbReference>
<name>A0A1G4IG16_TRYEQ</name>
<dbReference type="GeneID" id="92376605"/>
<protein>
    <recommendedName>
        <fullName evidence="3">F-box domain-containing protein</fullName>
    </recommendedName>
</protein>
<evidence type="ECO:0000313" key="1">
    <source>
        <dbReference type="EMBL" id="SCU71085.1"/>
    </source>
</evidence>
<organism evidence="1 2">
    <name type="scientific">Trypanosoma equiperdum</name>
    <dbReference type="NCBI Taxonomy" id="5694"/>
    <lineage>
        <taxon>Eukaryota</taxon>
        <taxon>Discoba</taxon>
        <taxon>Euglenozoa</taxon>
        <taxon>Kinetoplastea</taxon>
        <taxon>Metakinetoplastina</taxon>
        <taxon>Trypanosomatida</taxon>
        <taxon>Trypanosomatidae</taxon>
        <taxon>Trypanosoma</taxon>
    </lineage>
</organism>
<proteinExistence type="predicted"/>
<evidence type="ECO:0000313" key="2">
    <source>
        <dbReference type="Proteomes" id="UP000195570"/>
    </source>
</evidence>